<organism evidence="3 4">
    <name type="scientific">Dactylosporangium matsuzakiense</name>
    <dbReference type="NCBI Taxonomy" id="53360"/>
    <lineage>
        <taxon>Bacteria</taxon>
        <taxon>Bacillati</taxon>
        <taxon>Actinomycetota</taxon>
        <taxon>Actinomycetes</taxon>
        <taxon>Micromonosporales</taxon>
        <taxon>Micromonosporaceae</taxon>
        <taxon>Dactylosporangium</taxon>
    </lineage>
</organism>
<reference evidence="3" key="2">
    <citation type="submission" date="2023-01" db="EMBL/GenBank/DDBJ databases">
        <authorList>
            <person name="Sun Q."/>
            <person name="Evtushenko L."/>
        </authorList>
    </citation>
    <scope>NUCLEOTIDE SEQUENCE</scope>
    <source>
        <strain evidence="3">VKM Ac-1321</strain>
    </source>
</reference>
<reference evidence="3" key="1">
    <citation type="journal article" date="2014" name="Int. J. Syst. Evol. Microbiol.">
        <title>Complete genome sequence of Corynebacterium casei LMG S-19264T (=DSM 44701T), isolated from a smear-ripened cheese.</title>
        <authorList>
            <consortium name="US DOE Joint Genome Institute (JGI-PGF)"/>
            <person name="Walter F."/>
            <person name="Albersmeier A."/>
            <person name="Kalinowski J."/>
            <person name="Ruckert C."/>
        </authorList>
    </citation>
    <scope>NUCLEOTIDE SEQUENCE</scope>
    <source>
        <strain evidence="3">VKM Ac-1321</strain>
    </source>
</reference>
<feature type="compositionally biased region" description="Acidic residues" evidence="1">
    <location>
        <begin position="13"/>
        <end position="22"/>
    </location>
</feature>
<keyword evidence="2" id="KW-0812">Transmembrane</keyword>
<dbReference type="EMBL" id="BSFP01000170">
    <property type="protein sequence ID" value="GLL08665.1"/>
    <property type="molecule type" value="Genomic_DNA"/>
</dbReference>
<gene>
    <name evidence="3" type="ORF">GCM10017581_104320</name>
</gene>
<evidence type="ECO:0000256" key="1">
    <source>
        <dbReference type="SAM" id="MobiDB-lite"/>
    </source>
</evidence>
<dbReference type="AlphaFoldDB" id="A0A9W6NSR8"/>
<evidence type="ECO:0000313" key="3">
    <source>
        <dbReference type="EMBL" id="GLL08665.1"/>
    </source>
</evidence>
<keyword evidence="4" id="KW-1185">Reference proteome</keyword>
<feature type="region of interest" description="Disordered" evidence="1">
    <location>
        <begin position="1"/>
        <end position="24"/>
    </location>
</feature>
<accession>A0A9W6NSR8</accession>
<comment type="caution">
    <text evidence="3">The sequence shown here is derived from an EMBL/GenBank/DDBJ whole genome shotgun (WGS) entry which is preliminary data.</text>
</comment>
<dbReference type="RefSeq" id="WP_223098443.1">
    <property type="nucleotide sequence ID" value="NZ_BAAAXA010000001.1"/>
</dbReference>
<proteinExistence type="predicted"/>
<dbReference type="Proteomes" id="UP001143480">
    <property type="component" value="Unassembled WGS sequence"/>
</dbReference>
<keyword evidence="2" id="KW-0472">Membrane</keyword>
<sequence>MVDPNGGPAGLYFEDDDDDAQDDAPATRLPIKKIAIVAGSVAGAALLISGIFYGPTVFRVLGQSDTEIKSPDKVGSFVLDKSDGAKNTSEYIRDAIASEVSLDNSVGLIYRDGGTDAILVAGTARIWQPDDVLSDAFSTVTDDSGGVKDARDVDAGPLGGTMRCGTTKVDESTLTVCGWVDNGSLGVALFSNRGVPESAQSMLALRSAVEHRN</sequence>
<name>A0A9W6NSR8_9ACTN</name>
<feature type="transmembrane region" description="Helical" evidence="2">
    <location>
        <begin position="34"/>
        <end position="54"/>
    </location>
</feature>
<evidence type="ECO:0000256" key="2">
    <source>
        <dbReference type="SAM" id="Phobius"/>
    </source>
</evidence>
<keyword evidence="2" id="KW-1133">Transmembrane helix</keyword>
<evidence type="ECO:0000313" key="4">
    <source>
        <dbReference type="Proteomes" id="UP001143480"/>
    </source>
</evidence>
<protein>
    <submittedName>
        <fullName evidence="3">Uncharacterized protein</fullName>
    </submittedName>
</protein>